<dbReference type="EMBL" id="JANAKD010001055">
    <property type="protein sequence ID" value="KAJ3484047.1"/>
    <property type="molecule type" value="Genomic_DNA"/>
</dbReference>
<name>A0ACC1QQT3_9HYPO</name>
<evidence type="ECO:0000313" key="2">
    <source>
        <dbReference type="Proteomes" id="UP001148737"/>
    </source>
</evidence>
<accession>A0ACC1QQT3</accession>
<protein>
    <submittedName>
        <fullName evidence="1">Uncharacterized protein</fullName>
    </submittedName>
</protein>
<organism evidence="1 2">
    <name type="scientific">Lecanicillium saksenae</name>
    <dbReference type="NCBI Taxonomy" id="468837"/>
    <lineage>
        <taxon>Eukaryota</taxon>
        <taxon>Fungi</taxon>
        <taxon>Dikarya</taxon>
        <taxon>Ascomycota</taxon>
        <taxon>Pezizomycotina</taxon>
        <taxon>Sordariomycetes</taxon>
        <taxon>Hypocreomycetidae</taxon>
        <taxon>Hypocreales</taxon>
        <taxon>Cordycipitaceae</taxon>
        <taxon>Lecanicillium</taxon>
    </lineage>
</organism>
<reference evidence="1" key="1">
    <citation type="submission" date="2022-07" db="EMBL/GenBank/DDBJ databases">
        <title>Genome Sequence of Lecanicillium saksenae.</title>
        <authorList>
            <person name="Buettner E."/>
        </authorList>
    </citation>
    <scope>NUCLEOTIDE SEQUENCE</scope>
    <source>
        <strain evidence="1">VT-O1</strain>
    </source>
</reference>
<keyword evidence="2" id="KW-1185">Reference proteome</keyword>
<evidence type="ECO:0000313" key="1">
    <source>
        <dbReference type="EMBL" id="KAJ3484047.1"/>
    </source>
</evidence>
<gene>
    <name evidence="1" type="ORF">NLG97_g7157</name>
</gene>
<dbReference type="Proteomes" id="UP001148737">
    <property type="component" value="Unassembled WGS sequence"/>
</dbReference>
<proteinExistence type="predicted"/>
<comment type="caution">
    <text evidence="1">The sequence shown here is derived from an EMBL/GenBank/DDBJ whole genome shotgun (WGS) entry which is preliminary data.</text>
</comment>
<sequence>MKSTFAVVACLATAAFASPIQVREEQTDEAFPNILDDLVKGGVGLVTGGFDAALCVGNAFTGGLFGGKTKDKCSGKGDASVQPPPPKTGAPPPPSTHYTYNYNTNKEGKLEVDVSLDNGQKCHYTVDAQGKEPKAEITKVAKQCIAEKGNK</sequence>